<organism evidence="1 2">
    <name type="scientific">Streblomastix strix</name>
    <dbReference type="NCBI Taxonomy" id="222440"/>
    <lineage>
        <taxon>Eukaryota</taxon>
        <taxon>Metamonada</taxon>
        <taxon>Preaxostyla</taxon>
        <taxon>Oxymonadida</taxon>
        <taxon>Streblomastigidae</taxon>
        <taxon>Streblomastix</taxon>
    </lineage>
</organism>
<proteinExistence type="predicted"/>
<dbReference type="EMBL" id="SNRW01003160">
    <property type="protein sequence ID" value="KAA6390627.1"/>
    <property type="molecule type" value="Genomic_DNA"/>
</dbReference>
<reference evidence="1 2" key="1">
    <citation type="submission" date="2019-03" db="EMBL/GenBank/DDBJ databases">
        <title>Single cell metagenomics reveals metabolic interactions within the superorganism composed of flagellate Streblomastix strix and complex community of Bacteroidetes bacteria on its surface.</title>
        <authorList>
            <person name="Treitli S.C."/>
            <person name="Kolisko M."/>
            <person name="Husnik F."/>
            <person name="Keeling P."/>
            <person name="Hampl V."/>
        </authorList>
    </citation>
    <scope>NUCLEOTIDE SEQUENCE [LARGE SCALE GENOMIC DNA]</scope>
    <source>
        <strain evidence="1">ST1C</strain>
    </source>
</reference>
<name>A0A5J4W6Y7_9EUKA</name>
<dbReference type="AlphaFoldDB" id="A0A5J4W6Y7"/>
<gene>
    <name evidence="1" type="ORF">EZS28_013845</name>
</gene>
<protein>
    <submittedName>
        <fullName evidence="1">Uncharacterized protein</fullName>
    </submittedName>
</protein>
<sequence length="99" mass="11771">MTIYLELRVGFIAEEDEILNNIPIPGKNFRAITYDEKEGIIRLGWHEVFRLSPTKEEHRITFEVDLRVDVAQNTIRIFHEFEESPIIFVNVPKRLKLYV</sequence>
<accession>A0A5J4W6Y7</accession>
<dbReference type="Proteomes" id="UP000324800">
    <property type="component" value="Unassembled WGS sequence"/>
</dbReference>
<evidence type="ECO:0000313" key="2">
    <source>
        <dbReference type="Proteomes" id="UP000324800"/>
    </source>
</evidence>
<evidence type="ECO:0000313" key="1">
    <source>
        <dbReference type="EMBL" id="KAA6390627.1"/>
    </source>
</evidence>
<comment type="caution">
    <text evidence="1">The sequence shown here is derived from an EMBL/GenBank/DDBJ whole genome shotgun (WGS) entry which is preliminary data.</text>
</comment>